<dbReference type="AlphaFoldDB" id="A0AAD4CQG2"/>
<comment type="catalytic activity">
    <reaction evidence="9">
        <text>a 2-oxocarboxylate + L-ornithine = L-glutamate 5-semialdehyde + an L-alpha-amino acid</text>
        <dbReference type="Rhea" id="RHEA:13877"/>
        <dbReference type="ChEBI" id="CHEBI:35179"/>
        <dbReference type="ChEBI" id="CHEBI:46911"/>
        <dbReference type="ChEBI" id="CHEBI:58066"/>
        <dbReference type="ChEBI" id="CHEBI:59869"/>
        <dbReference type="EC" id="2.6.1.13"/>
    </reaction>
</comment>
<name>A0AAD4CQG2_ASPNN</name>
<dbReference type="GO" id="GO:0030170">
    <property type="term" value="F:pyridoxal phosphate binding"/>
    <property type="evidence" value="ECO:0007669"/>
    <property type="project" value="InterPro"/>
</dbReference>
<organism evidence="10 11">
    <name type="scientific">Aspergillus nanangensis</name>
    <dbReference type="NCBI Taxonomy" id="2582783"/>
    <lineage>
        <taxon>Eukaryota</taxon>
        <taxon>Fungi</taxon>
        <taxon>Dikarya</taxon>
        <taxon>Ascomycota</taxon>
        <taxon>Pezizomycotina</taxon>
        <taxon>Eurotiomycetes</taxon>
        <taxon>Eurotiomycetidae</taxon>
        <taxon>Eurotiales</taxon>
        <taxon>Aspergillaceae</taxon>
        <taxon>Aspergillus</taxon>
        <taxon>Aspergillus subgen. Circumdati</taxon>
    </lineage>
</organism>
<dbReference type="GO" id="GO:0042802">
    <property type="term" value="F:identical protein binding"/>
    <property type="evidence" value="ECO:0007669"/>
    <property type="project" value="TreeGrafter"/>
</dbReference>
<dbReference type="GO" id="GO:0019544">
    <property type="term" value="P:L-arginine catabolic process to L-glutamate"/>
    <property type="evidence" value="ECO:0007669"/>
    <property type="project" value="TreeGrafter"/>
</dbReference>
<evidence type="ECO:0000256" key="2">
    <source>
        <dbReference type="ARBA" id="ARBA00004998"/>
    </source>
</evidence>
<sequence length="441" mass="47993">MTCRGGFGDLDLPERPSEALTYILWQERVRGGFAAFPIAIDRADDYKLYDVDGKGHIDMISQFAVMNFGYSNRKIIDATVTQIKKSPLINTGFINPLYGEFAERITRKFGFDSIATMSSGSEALDSAIKVARKWAYIKKGVSMNEAWVLTTDCCYHGVALATMSLSNNIADNFGQHLPNVGPYAPTSGKLLEYGDLDVLTEAFRVDGQRIAAFIVEPIQGLAGTRIPPPHYLKSVQDLCREHNVLFICDEVQTGYGRTGTDLAFQAEPGVKPDLLTLGKAVTGGYYPMSVIMGRKEVMDVLEKYEVAGTFSGGPVPCAAALATLDVLEEGNFPQRAQRLGEVLAETIDRLAPPHILEHRGWGRGLFQTLVLDETVAGVTGRRVAALSAHRGVLVGNSANKLRFSPPLTISEADLVKGITIVVQALRDVSQLGDFPGSDFLN</sequence>
<reference evidence="10" key="2">
    <citation type="submission" date="2020-02" db="EMBL/GenBank/DDBJ databases">
        <authorList>
            <person name="Gilchrist C.L.M."/>
            <person name="Chooi Y.-H."/>
        </authorList>
    </citation>
    <scope>NUCLEOTIDE SEQUENCE</scope>
    <source>
        <strain evidence="10">MST-FP2251</strain>
    </source>
</reference>
<comment type="pathway">
    <text evidence="2 9">Amino-acid biosynthesis; L-proline biosynthesis; L-glutamate 5-semialdehyde from L-ornithine: step 1/1.</text>
</comment>
<evidence type="ECO:0000256" key="9">
    <source>
        <dbReference type="RuleBase" id="RU365036"/>
    </source>
</evidence>
<evidence type="ECO:0000256" key="7">
    <source>
        <dbReference type="ARBA" id="ARBA00022898"/>
    </source>
</evidence>
<evidence type="ECO:0000256" key="6">
    <source>
        <dbReference type="ARBA" id="ARBA00022679"/>
    </source>
</evidence>
<dbReference type="InterPro" id="IPR049704">
    <property type="entry name" value="Aminotrans_3_PPA_site"/>
</dbReference>
<dbReference type="InterPro" id="IPR015421">
    <property type="entry name" value="PyrdxlP-dep_Trfase_major"/>
</dbReference>
<evidence type="ECO:0000313" key="11">
    <source>
        <dbReference type="Proteomes" id="UP001194746"/>
    </source>
</evidence>
<dbReference type="GO" id="GO:0010121">
    <property type="term" value="P:L-arginine catabolic process to proline via ornithine"/>
    <property type="evidence" value="ECO:0007669"/>
    <property type="project" value="TreeGrafter"/>
</dbReference>
<dbReference type="SUPFAM" id="SSF53383">
    <property type="entry name" value="PLP-dependent transferases"/>
    <property type="match status" value="1"/>
</dbReference>
<dbReference type="InterPro" id="IPR050103">
    <property type="entry name" value="Class-III_PLP-dep_AT"/>
</dbReference>
<accession>A0AAD4CQG2</accession>
<dbReference type="EC" id="2.6.1.13" evidence="4 9"/>
<dbReference type="PANTHER" id="PTHR11986">
    <property type="entry name" value="AMINOTRANSFERASE CLASS III"/>
    <property type="match status" value="1"/>
</dbReference>
<dbReference type="InterPro" id="IPR015422">
    <property type="entry name" value="PyrdxlP-dep_Trfase_small"/>
</dbReference>
<dbReference type="FunFam" id="3.40.640.10:FF:000011">
    <property type="entry name" value="Ornithine aminotransferase"/>
    <property type="match status" value="1"/>
</dbReference>
<dbReference type="Proteomes" id="UP001194746">
    <property type="component" value="Unassembled WGS sequence"/>
</dbReference>
<dbReference type="InterPro" id="IPR005814">
    <property type="entry name" value="Aminotrans_3"/>
</dbReference>
<dbReference type="Gene3D" id="3.40.640.10">
    <property type="entry name" value="Type I PLP-dependent aspartate aminotransferase-like (Major domain)"/>
    <property type="match status" value="1"/>
</dbReference>
<dbReference type="PROSITE" id="PS00600">
    <property type="entry name" value="AA_TRANSFER_CLASS_3"/>
    <property type="match status" value="1"/>
</dbReference>
<dbReference type="EMBL" id="VCAU01000023">
    <property type="protein sequence ID" value="KAF9890825.1"/>
    <property type="molecule type" value="Genomic_DNA"/>
</dbReference>
<evidence type="ECO:0000256" key="3">
    <source>
        <dbReference type="ARBA" id="ARBA00008954"/>
    </source>
</evidence>
<reference evidence="10" key="1">
    <citation type="journal article" date="2019" name="Beilstein J. Org. Chem.">
        <title>Nanangenines: drimane sesquiterpenoids as the dominant metabolite cohort of a novel Australian fungus, Aspergillus nanangensis.</title>
        <authorList>
            <person name="Lacey H.J."/>
            <person name="Gilchrist C.L.M."/>
            <person name="Crombie A."/>
            <person name="Kalaitzis J.A."/>
            <person name="Vuong D."/>
            <person name="Rutledge P.J."/>
            <person name="Turner P."/>
            <person name="Pitt J.I."/>
            <person name="Lacey E."/>
            <person name="Chooi Y.H."/>
            <person name="Piggott A.M."/>
        </authorList>
    </citation>
    <scope>NUCLEOTIDE SEQUENCE</scope>
    <source>
        <strain evidence="10">MST-FP2251</strain>
    </source>
</reference>
<keyword evidence="11" id="KW-1185">Reference proteome</keyword>
<evidence type="ECO:0000256" key="4">
    <source>
        <dbReference type="ARBA" id="ARBA00012924"/>
    </source>
</evidence>
<dbReference type="Pfam" id="PF00202">
    <property type="entry name" value="Aminotran_3"/>
    <property type="match status" value="1"/>
</dbReference>
<dbReference type="Gene3D" id="3.90.1150.10">
    <property type="entry name" value="Aspartate Aminotransferase, domain 1"/>
    <property type="match status" value="1"/>
</dbReference>
<keyword evidence="6 9" id="KW-0808">Transferase</keyword>
<dbReference type="PANTHER" id="PTHR11986:SF18">
    <property type="entry name" value="ORNITHINE AMINOTRANSFERASE, MITOCHONDRIAL"/>
    <property type="match status" value="1"/>
</dbReference>
<comment type="similarity">
    <text evidence="3 8">Belongs to the class-III pyridoxal-phosphate-dependent aminotransferase family.</text>
</comment>
<comment type="caution">
    <text evidence="10">The sequence shown here is derived from an EMBL/GenBank/DDBJ whole genome shotgun (WGS) entry which is preliminary data.</text>
</comment>
<evidence type="ECO:0000256" key="1">
    <source>
        <dbReference type="ARBA" id="ARBA00001933"/>
    </source>
</evidence>
<dbReference type="PIRSF" id="PIRSF000521">
    <property type="entry name" value="Transaminase_4ab_Lys_Orn"/>
    <property type="match status" value="1"/>
</dbReference>
<evidence type="ECO:0000313" key="10">
    <source>
        <dbReference type="EMBL" id="KAF9890825.1"/>
    </source>
</evidence>
<dbReference type="InterPro" id="IPR015424">
    <property type="entry name" value="PyrdxlP-dep_Trfase"/>
</dbReference>
<evidence type="ECO:0000256" key="5">
    <source>
        <dbReference type="ARBA" id="ARBA00022576"/>
    </source>
</evidence>
<proteinExistence type="inferred from homology"/>
<dbReference type="CDD" id="cd00610">
    <property type="entry name" value="OAT_like"/>
    <property type="match status" value="1"/>
</dbReference>
<keyword evidence="5 9" id="KW-0032">Aminotransferase</keyword>
<dbReference type="GO" id="GO:0005737">
    <property type="term" value="C:cytoplasm"/>
    <property type="evidence" value="ECO:0007669"/>
    <property type="project" value="TreeGrafter"/>
</dbReference>
<comment type="cofactor">
    <cofactor evidence="1 9">
        <name>pyridoxal 5'-phosphate</name>
        <dbReference type="ChEBI" id="CHEBI:597326"/>
    </cofactor>
</comment>
<dbReference type="GO" id="GO:0004587">
    <property type="term" value="F:ornithine aminotransferase activity"/>
    <property type="evidence" value="ECO:0007669"/>
    <property type="project" value="UniProtKB-EC"/>
</dbReference>
<evidence type="ECO:0000256" key="8">
    <source>
        <dbReference type="RuleBase" id="RU003560"/>
    </source>
</evidence>
<gene>
    <name evidence="10" type="ORF">FE257_005396</name>
</gene>
<protein>
    <recommendedName>
        <fullName evidence="4 9">Ornithine aminotransferase</fullName>
        <ecNumber evidence="4 9">2.6.1.13</ecNumber>
    </recommendedName>
</protein>
<keyword evidence="7 8" id="KW-0663">Pyridoxal phosphate</keyword>